<organism evidence="3 4">
    <name type="scientific">Hymenochirus boettgeri</name>
    <name type="common">Congo dwarf clawed frog</name>
    <dbReference type="NCBI Taxonomy" id="247094"/>
    <lineage>
        <taxon>Eukaryota</taxon>
        <taxon>Metazoa</taxon>
        <taxon>Chordata</taxon>
        <taxon>Craniata</taxon>
        <taxon>Vertebrata</taxon>
        <taxon>Euteleostomi</taxon>
        <taxon>Amphibia</taxon>
        <taxon>Batrachia</taxon>
        <taxon>Anura</taxon>
        <taxon>Pipoidea</taxon>
        <taxon>Pipidae</taxon>
        <taxon>Pipinae</taxon>
        <taxon>Hymenochirus</taxon>
    </lineage>
</organism>
<name>A0A8T2KA03_9PIPI</name>
<dbReference type="Gene3D" id="3.30.420.10">
    <property type="entry name" value="Ribonuclease H-like superfamily/Ribonuclease H"/>
    <property type="match status" value="1"/>
</dbReference>
<dbReference type="GO" id="GO:0003676">
    <property type="term" value="F:nucleic acid binding"/>
    <property type="evidence" value="ECO:0007669"/>
    <property type="project" value="InterPro"/>
</dbReference>
<gene>
    <name evidence="3" type="ORF">GDO86_003575</name>
</gene>
<dbReference type="InterPro" id="IPR036397">
    <property type="entry name" value="RNaseH_sf"/>
</dbReference>
<dbReference type="Pfam" id="PF02171">
    <property type="entry name" value="Piwi"/>
    <property type="match status" value="1"/>
</dbReference>
<dbReference type="Pfam" id="PF16488">
    <property type="entry name" value="ArgoL2"/>
    <property type="match status" value="1"/>
</dbReference>
<evidence type="ECO:0000313" key="4">
    <source>
        <dbReference type="Proteomes" id="UP000812440"/>
    </source>
</evidence>
<evidence type="ECO:0000256" key="1">
    <source>
        <dbReference type="ARBA" id="ARBA00022490"/>
    </source>
</evidence>
<feature type="domain" description="Piwi" evidence="2">
    <location>
        <begin position="423"/>
        <end position="724"/>
    </location>
</feature>
<dbReference type="Gene3D" id="3.40.50.2300">
    <property type="match status" value="1"/>
</dbReference>
<dbReference type="SMART" id="SM00950">
    <property type="entry name" value="Piwi"/>
    <property type="match status" value="1"/>
</dbReference>
<dbReference type="InterPro" id="IPR014811">
    <property type="entry name" value="ArgoL1"/>
</dbReference>
<evidence type="ECO:0000313" key="3">
    <source>
        <dbReference type="EMBL" id="KAG8451411.1"/>
    </source>
</evidence>
<dbReference type="EMBL" id="JAACNH010000002">
    <property type="protein sequence ID" value="KAG8451411.1"/>
    <property type="molecule type" value="Genomic_DNA"/>
</dbReference>
<dbReference type="InterPro" id="IPR012337">
    <property type="entry name" value="RNaseH-like_sf"/>
</dbReference>
<dbReference type="InterPro" id="IPR032474">
    <property type="entry name" value="Argonaute_N"/>
</dbReference>
<dbReference type="OrthoDB" id="10252740at2759"/>
<dbReference type="InterPro" id="IPR036085">
    <property type="entry name" value="PAZ_dom_sf"/>
</dbReference>
<proteinExistence type="predicted"/>
<dbReference type="InterPro" id="IPR032472">
    <property type="entry name" value="ArgoL2"/>
</dbReference>
<dbReference type="Pfam" id="PF08699">
    <property type="entry name" value="ArgoL1"/>
    <property type="match status" value="1"/>
</dbReference>
<comment type="caution">
    <text evidence="3">The sequence shown here is derived from an EMBL/GenBank/DDBJ whole genome shotgun (WGS) entry which is preliminary data.</text>
</comment>
<evidence type="ECO:0000259" key="2">
    <source>
        <dbReference type="PROSITE" id="PS50822"/>
    </source>
</evidence>
<dbReference type="InterPro" id="IPR003165">
    <property type="entry name" value="Piwi"/>
</dbReference>
<keyword evidence="4" id="KW-1185">Reference proteome</keyword>
<keyword evidence="1" id="KW-0963">Cytoplasm</keyword>
<dbReference type="FunFam" id="3.30.420.10:FF:000001">
    <property type="entry name" value="Protein argonaute-2"/>
    <property type="match status" value="1"/>
</dbReference>
<dbReference type="PROSITE" id="PS50822">
    <property type="entry name" value="PIWI"/>
    <property type="match status" value="1"/>
</dbReference>
<dbReference type="Pfam" id="PF16486">
    <property type="entry name" value="ArgoN"/>
    <property type="match status" value="1"/>
</dbReference>
<dbReference type="AlphaFoldDB" id="A0A8T2KA03"/>
<dbReference type="SUPFAM" id="SSF53098">
    <property type="entry name" value="Ribonuclease H-like"/>
    <property type="match status" value="1"/>
</dbReference>
<dbReference type="PANTHER" id="PTHR22891">
    <property type="entry name" value="EUKARYOTIC TRANSLATION INITIATION FACTOR 2C"/>
    <property type="match status" value="1"/>
</dbReference>
<dbReference type="SUPFAM" id="SSF101690">
    <property type="entry name" value="PAZ domain"/>
    <property type="match status" value="1"/>
</dbReference>
<dbReference type="CDD" id="cd04657">
    <property type="entry name" value="Piwi_ago-like"/>
    <property type="match status" value="1"/>
</dbReference>
<dbReference type="SMART" id="SM01163">
    <property type="entry name" value="DUF1785"/>
    <property type="match status" value="1"/>
</dbReference>
<dbReference type="FunFam" id="3.40.50.2300:FF:000005">
    <property type="entry name" value="Protein argonaute-2"/>
    <property type="match status" value="1"/>
</dbReference>
<dbReference type="InterPro" id="IPR045246">
    <property type="entry name" value="Piwi_ago-like"/>
</dbReference>
<protein>
    <recommendedName>
        <fullName evidence="2">Piwi domain-containing protein</fullName>
    </recommendedName>
</protein>
<sequence length="765" mass="86249">MEIGTAGPVGAQPFFMVPRRPGYGTIGKPIKLLANCFQVEIPKIDVYLYEVDIKPDKCPRRVNREVVDSMVQHFKVTIFGDRRPVYDGKRSLYTANPLPVASTGVDLDVTLPGEGGKDRPFKVSIKFVSRISWHLLHEVLTGRTLPEPLELDKPISTNPVHAVDVVLRHLPSMKYTPVGRSFFSAPEGYDHPLGGGREVWFGFHQSVRPAMWKMMLNIDAQPVIQFMCEVLDIHNIDEQPRPLTDSHRVCNIVAGQRCIKKLTDNQTSTMIKATARSAPDRQEEISRLVRSANYDADPFVQEFQFKVRDEMAHVTGRVLPAPMLQYGGRNRTVATPSHGVWDMRGKQFHTGVEIKMWAIACFATQRQCREEILKGFTDQLRKISKDAGMPIQGQPCFCKYAQGADSVEPMFRHLKNTYSGLQLIIVILPGKTPVYAEVKRVGDTLLGMATQCVQVKNVIKTSPQTLSNLCLKINVKLGGINNILVPHQRPSVFQQPVIFLGADVTHPPAGDGKKPSIAAVVGSMDAHPSRYCATVRVQRPRQEIIHDLASMVRELLIQFYKSTRFKPTRIIFYRDGVSEGQFRQVLYYELLAIREACISLEKDYQPGITYIVVQKRHHTRLFCADRTERVGRSGNIPAGTTVDTDITHPYEFDFYLCSHAGIQGTSRPSHYHVLWDDNCFTADELQLLTYQLCHTYVRCTRSVSIPAPAYYAHLVAFRARYHLVDKEHDSAEGSHVSGQSNGRDPQALAKAVQIHQDTLRTMYFA</sequence>
<reference evidence="3" key="1">
    <citation type="thesis" date="2020" institute="ProQuest LLC" country="789 East Eisenhower Parkway, Ann Arbor, MI, USA">
        <title>Comparative Genomics and Chromosome Evolution.</title>
        <authorList>
            <person name="Mudd A.B."/>
        </authorList>
    </citation>
    <scope>NUCLEOTIDE SEQUENCE</scope>
    <source>
        <strain evidence="3">Female2</strain>
        <tissue evidence="3">Blood</tissue>
    </source>
</reference>
<dbReference type="Proteomes" id="UP000812440">
    <property type="component" value="Chromosome 2"/>
</dbReference>
<dbReference type="InterPro" id="IPR032473">
    <property type="entry name" value="Argonaute_Mid_dom"/>
</dbReference>
<accession>A0A8T2KA03</accession>
<dbReference type="Pfam" id="PF16487">
    <property type="entry name" value="ArgoMid"/>
    <property type="match status" value="1"/>
</dbReference>